<accession>A0A521G2Z3</accession>
<evidence type="ECO:0000256" key="1">
    <source>
        <dbReference type="SAM" id="SignalP"/>
    </source>
</evidence>
<dbReference type="Proteomes" id="UP000316238">
    <property type="component" value="Unassembled WGS sequence"/>
</dbReference>
<protein>
    <recommendedName>
        <fullName evidence="4">Lactonase, 7-bladed beta-propeller</fullName>
    </recommendedName>
</protein>
<evidence type="ECO:0008006" key="4">
    <source>
        <dbReference type="Google" id="ProtNLM"/>
    </source>
</evidence>
<dbReference type="InterPro" id="IPR015943">
    <property type="entry name" value="WD40/YVTN_repeat-like_dom_sf"/>
</dbReference>
<evidence type="ECO:0000313" key="3">
    <source>
        <dbReference type="Proteomes" id="UP000316238"/>
    </source>
</evidence>
<reference evidence="2" key="1">
    <citation type="submission" date="2017-07" db="EMBL/GenBank/DDBJ databases">
        <title>The cable genome - Insights into the physiology and evolution of filamentous bacteria capable of sulfide oxidation via long distance electron transfer.</title>
        <authorList>
            <person name="Thorup C."/>
            <person name="Bjerg J.T."/>
            <person name="Schreiber L."/>
            <person name="Nielsen L.P."/>
            <person name="Kjeldsen K.U."/>
            <person name="Boesen T."/>
            <person name="Boggild A."/>
            <person name="Meysman F."/>
            <person name="Geelhoed J."/>
            <person name="Schramm A."/>
        </authorList>
    </citation>
    <scope>NUCLEOTIDE SEQUENCE [LARGE SCALE GENOMIC DNA]</scope>
    <source>
        <strain evidence="2">GS</strain>
    </source>
</reference>
<evidence type="ECO:0000313" key="2">
    <source>
        <dbReference type="EMBL" id="TAA75397.1"/>
    </source>
</evidence>
<name>A0A521G2Z3_9BACT</name>
<feature type="signal peptide" evidence="1">
    <location>
        <begin position="1"/>
        <end position="20"/>
    </location>
</feature>
<dbReference type="InterPro" id="IPR011044">
    <property type="entry name" value="Quino_amine_DH_bsu"/>
</dbReference>
<sequence length="199" mass="22012">MKKTFALCGLLLLSAQIATAAPHSGTRFIDTWSELNTWETGARSVDFAQTLDKKLVFVLGEDGNVQIFSAVGEQLGTVQMQGRPIAIDIDPRGKILYVIDQRGYCTLFNISITTGAADSKVLRSWRTRARTVDVAVLPDRQLVFVLEADKTVRVYSYSGQQIGYIPVPAGTSSLDLIPRSAMLYLVNQRGFYTSLQLQF</sequence>
<feature type="chain" id="PRO_5021924349" description="Lactonase, 7-bladed beta-propeller" evidence="1">
    <location>
        <begin position="21"/>
        <end position="199"/>
    </location>
</feature>
<keyword evidence="3" id="KW-1185">Reference proteome</keyword>
<proteinExistence type="predicted"/>
<gene>
    <name evidence="2" type="ORF">CDV28_10744</name>
</gene>
<dbReference type="Gene3D" id="2.130.10.10">
    <property type="entry name" value="YVTN repeat-like/Quinoprotein amine dehydrogenase"/>
    <property type="match status" value="1"/>
</dbReference>
<dbReference type="SUPFAM" id="SSF50969">
    <property type="entry name" value="YVTN repeat-like/Quinoprotein amine dehydrogenase"/>
    <property type="match status" value="1"/>
</dbReference>
<dbReference type="AlphaFoldDB" id="A0A521G2Z3"/>
<organism evidence="2 3">
    <name type="scientific">Candidatus Electronema aureum</name>
    <dbReference type="NCBI Taxonomy" id="2005002"/>
    <lineage>
        <taxon>Bacteria</taxon>
        <taxon>Pseudomonadati</taxon>
        <taxon>Thermodesulfobacteriota</taxon>
        <taxon>Desulfobulbia</taxon>
        <taxon>Desulfobulbales</taxon>
        <taxon>Desulfobulbaceae</taxon>
        <taxon>Candidatus Electronema</taxon>
    </lineage>
</organism>
<comment type="caution">
    <text evidence="2">The sequence shown here is derived from an EMBL/GenBank/DDBJ whole genome shotgun (WGS) entry which is preliminary data.</text>
</comment>
<keyword evidence="1" id="KW-0732">Signal</keyword>
<dbReference type="EMBL" id="NQJD01000007">
    <property type="protein sequence ID" value="TAA75397.1"/>
    <property type="molecule type" value="Genomic_DNA"/>
</dbReference>